<dbReference type="EMBL" id="JASBWR010000111">
    <property type="protein sequence ID" value="KAJ9094529.1"/>
    <property type="molecule type" value="Genomic_DNA"/>
</dbReference>
<keyword evidence="2" id="KW-1185">Reference proteome</keyword>
<comment type="caution">
    <text evidence="1">The sequence shown here is derived from an EMBL/GenBank/DDBJ whole genome shotgun (WGS) entry which is preliminary data.</text>
</comment>
<accession>A0ACC2V6A6</accession>
<evidence type="ECO:0000313" key="1">
    <source>
        <dbReference type="EMBL" id="KAJ9094529.1"/>
    </source>
</evidence>
<sequence length="287" mass="31245">MVPLISNSHTIFRLITAAHTIHTVYNTSIEYKEPQKMAKQVFFIAGASRGIGLSLATLLSKNPENVVIATARNPASASGLQELSKADNVHVVTLDLNNEKTYETAKADVLKISDSIDVFIVNAGISNAHAKVLDTTKEEFLSHFTTNTLGPFFLLQTFLGLVKKGTLKKVIFVSSAAGSVSVEPSYVSSAYGISKAALNYGARQIARDLSEENFIVVPVHPGLVGTDLLFNATEPFLKSNPHFKDFLGPENYLTPDQSAKGLVALIEKLKKEDSGKFWNYDGTEVPW</sequence>
<gene>
    <name evidence="1" type="ORF">QFC19_007939</name>
</gene>
<protein>
    <submittedName>
        <fullName evidence="1">Uncharacterized protein</fullName>
    </submittedName>
</protein>
<evidence type="ECO:0000313" key="2">
    <source>
        <dbReference type="Proteomes" id="UP001241377"/>
    </source>
</evidence>
<organism evidence="1 2">
    <name type="scientific">Naganishia cerealis</name>
    <dbReference type="NCBI Taxonomy" id="610337"/>
    <lineage>
        <taxon>Eukaryota</taxon>
        <taxon>Fungi</taxon>
        <taxon>Dikarya</taxon>
        <taxon>Basidiomycota</taxon>
        <taxon>Agaricomycotina</taxon>
        <taxon>Tremellomycetes</taxon>
        <taxon>Filobasidiales</taxon>
        <taxon>Filobasidiaceae</taxon>
        <taxon>Naganishia</taxon>
    </lineage>
</organism>
<dbReference type="Proteomes" id="UP001241377">
    <property type="component" value="Unassembled WGS sequence"/>
</dbReference>
<proteinExistence type="predicted"/>
<name>A0ACC2V6A6_9TREE</name>
<reference evidence="1" key="1">
    <citation type="submission" date="2023-04" db="EMBL/GenBank/DDBJ databases">
        <title>Draft Genome sequencing of Naganishia species isolated from polar environments using Oxford Nanopore Technology.</title>
        <authorList>
            <person name="Leo P."/>
            <person name="Venkateswaran K."/>
        </authorList>
    </citation>
    <scope>NUCLEOTIDE SEQUENCE</scope>
    <source>
        <strain evidence="1">MNA-CCFEE 5261</strain>
    </source>
</reference>